<dbReference type="Gene3D" id="3.30.1490.20">
    <property type="entry name" value="ATP-grasp fold, A domain"/>
    <property type="match status" value="1"/>
</dbReference>
<dbReference type="PANTHER" id="PTHR43030:SF1">
    <property type="entry name" value="PHOSPHOENOLPYRUVATE SYNTHASE"/>
    <property type="match status" value="1"/>
</dbReference>
<evidence type="ECO:0000313" key="15">
    <source>
        <dbReference type="EMBL" id="GAJ14898.1"/>
    </source>
</evidence>
<dbReference type="AlphaFoldDB" id="X1UBJ8"/>
<keyword evidence="11" id="KW-0460">Magnesium</keyword>
<dbReference type="PANTHER" id="PTHR43030">
    <property type="entry name" value="PHOSPHOENOLPYRUVATE SYNTHASE"/>
    <property type="match status" value="1"/>
</dbReference>
<dbReference type="GO" id="GO:0005524">
    <property type="term" value="F:ATP binding"/>
    <property type="evidence" value="ECO:0007669"/>
    <property type="project" value="UniProtKB-KW"/>
</dbReference>
<comment type="caution">
    <text evidence="15">The sequence shown here is derived from an EMBL/GenBank/DDBJ whole genome shotgun (WGS) entry which is preliminary data.</text>
</comment>
<comment type="similarity">
    <text evidence="4">Belongs to the PEP-utilizing enzyme family.</text>
</comment>
<comment type="function">
    <text evidence="2">Catalyzes the phosphorylation of pyruvate to phosphoenolpyruvate.</text>
</comment>
<evidence type="ECO:0000256" key="12">
    <source>
        <dbReference type="ARBA" id="ARBA00033470"/>
    </source>
</evidence>
<evidence type="ECO:0000256" key="7">
    <source>
        <dbReference type="ARBA" id="ARBA00022723"/>
    </source>
</evidence>
<gene>
    <name evidence="15" type="ORF">S12H4_48031</name>
</gene>
<evidence type="ECO:0000256" key="1">
    <source>
        <dbReference type="ARBA" id="ARBA00001946"/>
    </source>
</evidence>
<dbReference type="Pfam" id="PF01326">
    <property type="entry name" value="PPDK_N"/>
    <property type="match status" value="1"/>
</dbReference>
<comment type="catalytic activity">
    <reaction evidence="13">
        <text>pyruvate + ATP + H2O = phosphoenolpyruvate + AMP + phosphate + 2 H(+)</text>
        <dbReference type="Rhea" id="RHEA:11364"/>
        <dbReference type="ChEBI" id="CHEBI:15361"/>
        <dbReference type="ChEBI" id="CHEBI:15377"/>
        <dbReference type="ChEBI" id="CHEBI:15378"/>
        <dbReference type="ChEBI" id="CHEBI:30616"/>
        <dbReference type="ChEBI" id="CHEBI:43474"/>
        <dbReference type="ChEBI" id="CHEBI:58702"/>
        <dbReference type="ChEBI" id="CHEBI:456215"/>
        <dbReference type="EC" id="2.7.9.2"/>
    </reaction>
</comment>
<comment type="cofactor">
    <cofactor evidence="1">
        <name>Mg(2+)</name>
        <dbReference type="ChEBI" id="CHEBI:18420"/>
    </cofactor>
</comment>
<keyword evidence="10" id="KW-0067">ATP-binding</keyword>
<organism evidence="15">
    <name type="scientific">marine sediment metagenome</name>
    <dbReference type="NCBI Taxonomy" id="412755"/>
    <lineage>
        <taxon>unclassified sequences</taxon>
        <taxon>metagenomes</taxon>
        <taxon>ecological metagenomes</taxon>
    </lineage>
</organism>
<dbReference type="GO" id="GO:0008986">
    <property type="term" value="F:pyruvate, water dikinase activity"/>
    <property type="evidence" value="ECO:0007669"/>
    <property type="project" value="UniProtKB-EC"/>
</dbReference>
<evidence type="ECO:0000256" key="4">
    <source>
        <dbReference type="ARBA" id="ARBA00007837"/>
    </source>
</evidence>
<keyword evidence="9" id="KW-0418">Kinase</keyword>
<accession>X1UBJ8</accession>
<evidence type="ECO:0000259" key="14">
    <source>
        <dbReference type="Pfam" id="PF01326"/>
    </source>
</evidence>
<dbReference type="InterPro" id="IPR006319">
    <property type="entry name" value="PEP_synth"/>
</dbReference>
<dbReference type="UniPathway" id="UPA00138"/>
<dbReference type="EMBL" id="BARW01029971">
    <property type="protein sequence ID" value="GAJ14898.1"/>
    <property type="molecule type" value="Genomic_DNA"/>
</dbReference>
<feature type="domain" description="Pyruvate phosphate dikinase AMP/ATP-binding" evidence="14">
    <location>
        <begin position="1"/>
        <end position="119"/>
    </location>
</feature>
<name>X1UBJ8_9ZZZZ</name>
<dbReference type="InterPro" id="IPR013815">
    <property type="entry name" value="ATP_grasp_subdomain_1"/>
</dbReference>
<comment type="pathway">
    <text evidence="3">Carbohydrate biosynthesis; gluconeogenesis.</text>
</comment>
<dbReference type="GO" id="GO:0006094">
    <property type="term" value="P:gluconeogenesis"/>
    <property type="evidence" value="ECO:0007669"/>
    <property type="project" value="UniProtKB-UniPathway"/>
</dbReference>
<evidence type="ECO:0000256" key="10">
    <source>
        <dbReference type="ARBA" id="ARBA00022840"/>
    </source>
</evidence>
<evidence type="ECO:0000256" key="11">
    <source>
        <dbReference type="ARBA" id="ARBA00022842"/>
    </source>
</evidence>
<keyword evidence="7" id="KW-0479">Metal-binding</keyword>
<dbReference type="EC" id="2.7.9.2" evidence="5"/>
<evidence type="ECO:0000256" key="8">
    <source>
        <dbReference type="ARBA" id="ARBA00022741"/>
    </source>
</evidence>
<reference evidence="15" key="1">
    <citation type="journal article" date="2014" name="Front. Microbiol.">
        <title>High frequency of phylogenetically diverse reductive dehalogenase-homologous genes in deep subseafloor sedimentary metagenomes.</title>
        <authorList>
            <person name="Kawai M."/>
            <person name="Futagami T."/>
            <person name="Toyoda A."/>
            <person name="Takaki Y."/>
            <person name="Nishi S."/>
            <person name="Hori S."/>
            <person name="Arai W."/>
            <person name="Tsubouchi T."/>
            <person name="Morono Y."/>
            <person name="Uchiyama I."/>
            <person name="Ito T."/>
            <person name="Fujiyama A."/>
            <person name="Inagaki F."/>
            <person name="Takami H."/>
        </authorList>
    </citation>
    <scope>NUCLEOTIDE SEQUENCE</scope>
    <source>
        <strain evidence="15">Expedition CK06-06</strain>
    </source>
</reference>
<keyword evidence="6" id="KW-0808">Transferase</keyword>
<evidence type="ECO:0000256" key="3">
    <source>
        <dbReference type="ARBA" id="ARBA00004742"/>
    </source>
</evidence>
<proteinExistence type="inferred from homology"/>
<evidence type="ECO:0000256" key="2">
    <source>
        <dbReference type="ARBA" id="ARBA00002988"/>
    </source>
</evidence>
<dbReference type="GO" id="GO:0046872">
    <property type="term" value="F:metal ion binding"/>
    <property type="evidence" value="ECO:0007669"/>
    <property type="project" value="UniProtKB-KW"/>
</dbReference>
<protein>
    <recommendedName>
        <fullName evidence="5">pyruvate, water dikinase</fullName>
        <ecNumber evidence="5">2.7.9.2</ecNumber>
    </recommendedName>
    <alternativeName>
        <fullName evidence="12">Pyruvate, water dikinase</fullName>
    </alternativeName>
</protein>
<evidence type="ECO:0000256" key="13">
    <source>
        <dbReference type="ARBA" id="ARBA00047700"/>
    </source>
</evidence>
<evidence type="ECO:0000256" key="5">
    <source>
        <dbReference type="ARBA" id="ARBA00011996"/>
    </source>
</evidence>
<feature type="non-terminal residue" evidence="15">
    <location>
        <position position="120"/>
    </location>
</feature>
<evidence type="ECO:0000256" key="6">
    <source>
        <dbReference type="ARBA" id="ARBA00022679"/>
    </source>
</evidence>
<dbReference type="SUPFAM" id="SSF56059">
    <property type="entry name" value="Glutathione synthetase ATP-binding domain-like"/>
    <property type="match status" value="1"/>
</dbReference>
<evidence type="ECO:0000256" key="9">
    <source>
        <dbReference type="ARBA" id="ARBA00022777"/>
    </source>
</evidence>
<dbReference type="InterPro" id="IPR002192">
    <property type="entry name" value="PPDK_AMP/ATP-bd"/>
</dbReference>
<sequence>MGEMLKVGIPVPPGFIVSAKTYFDFVKKSSLKAKFRTELKGLDVHDSKKLRRASQRIQAAILAAKMPTETAEEIKEAYQELSGTHDELVAVRSSATAEDLPEASFAGQMTTFLNVQGTKD</sequence>
<keyword evidence="8" id="KW-0547">Nucleotide-binding</keyword>